<evidence type="ECO:0000256" key="2">
    <source>
        <dbReference type="ARBA" id="ARBA00007121"/>
    </source>
</evidence>
<gene>
    <name evidence="4" type="ordered locus">Ctha_1418</name>
</gene>
<dbReference type="OrthoDB" id="9807946at2"/>
<evidence type="ECO:0000259" key="3">
    <source>
        <dbReference type="PROSITE" id="PS50902"/>
    </source>
</evidence>
<dbReference type="PROSITE" id="PS00201">
    <property type="entry name" value="FLAVODOXIN"/>
    <property type="match status" value="1"/>
</dbReference>
<dbReference type="GO" id="GO:0046872">
    <property type="term" value="F:metal ion binding"/>
    <property type="evidence" value="ECO:0007669"/>
    <property type="project" value="InterPro"/>
</dbReference>
<dbReference type="SUPFAM" id="SSF52218">
    <property type="entry name" value="Flavoproteins"/>
    <property type="match status" value="1"/>
</dbReference>
<dbReference type="InterPro" id="IPR001226">
    <property type="entry name" value="Flavodoxin_CS"/>
</dbReference>
<sequence length="399" mass="45730">MQKVNISDDIFWVGVNDRRTELFENMWPIPQGVCYNSYIINDEKVAIVDTVEVSAVDEYLDKLEQIIGDDRTVDYLIINHMEPDHSGAVRSIRQKYPNVAIVGNKKTFEMLEKFYGISDNLHLVEDGDELELGSHKLKFYMTPMLHWPETMMTYDQKDKILFSGDAFGSFGTLDGGVFDDELNMSFYDDEIRRYYSNIVGKFAKFVQKALQKLSTLEVKVIAATHGPIWREGIKSIIDRYDRWSRYQTEEGVVIVYGTMYGNTEQMADVIGRELAENGIKNIHIFDSSKTNASYIISQIYKYKGVILGSCAYNNDMFPNMESLIRKIENGGIQDHMLGVFGSFAWSGGGVKRLNEFAENIKWEIISDSVEQKGGMHDMSYDRCVSMARNMAKRLKETFA</sequence>
<feature type="domain" description="Flavodoxin-like" evidence="3">
    <location>
        <begin position="252"/>
        <end position="399"/>
    </location>
</feature>
<dbReference type="PIRSF" id="PIRSF005243">
    <property type="entry name" value="ROO"/>
    <property type="match status" value="1"/>
</dbReference>
<dbReference type="InterPro" id="IPR045761">
    <property type="entry name" value="ODP_dom"/>
</dbReference>
<dbReference type="EMBL" id="CP001100">
    <property type="protein sequence ID" value="ACF13881.1"/>
    <property type="molecule type" value="Genomic_DNA"/>
</dbReference>
<dbReference type="RefSeq" id="WP_012499965.1">
    <property type="nucleotide sequence ID" value="NC_011026.1"/>
</dbReference>
<dbReference type="InterPro" id="IPR008254">
    <property type="entry name" value="Flavodoxin/NO_synth"/>
</dbReference>
<proteinExistence type="inferred from homology"/>
<dbReference type="GO" id="GO:0010181">
    <property type="term" value="F:FMN binding"/>
    <property type="evidence" value="ECO:0007669"/>
    <property type="project" value="InterPro"/>
</dbReference>
<dbReference type="InterPro" id="IPR029039">
    <property type="entry name" value="Flavoprotein-like_sf"/>
</dbReference>
<name>B3QRS8_CHLT3</name>
<dbReference type="Pfam" id="PF00258">
    <property type="entry name" value="Flavodoxin_1"/>
    <property type="match status" value="1"/>
</dbReference>
<dbReference type="CDD" id="cd07709">
    <property type="entry name" value="flavodiiron_proteins_MBL-fold"/>
    <property type="match status" value="1"/>
</dbReference>
<evidence type="ECO:0000256" key="1">
    <source>
        <dbReference type="ARBA" id="ARBA00001917"/>
    </source>
</evidence>
<organism evidence="4 5">
    <name type="scientific">Chloroherpeton thalassium (strain ATCC 35110 / GB-78)</name>
    <dbReference type="NCBI Taxonomy" id="517418"/>
    <lineage>
        <taxon>Bacteria</taxon>
        <taxon>Pseudomonadati</taxon>
        <taxon>Chlorobiota</taxon>
        <taxon>Chlorobiia</taxon>
        <taxon>Chlorobiales</taxon>
        <taxon>Chloroherpetonaceae</taxon>
        <taxon>Chloroherpeton</taxon>
    </lineage>
</organism>
<dbReference type="InterPro" id="IPR001279">
    <property type="entry name" value="Metallo-B-lactamas"/>
</dbReference>
<dbReference type="PANTHER" id="PTHR43717">
    <property type="entry name" value="ANAEROBIC NITRIC OXIDE REDUCTASE FLAVORUBREDOXIN"/>
    <property type="match status" value="1"/>
</dbReference>
<dbReference type="Proteomes" id="UP000001208">
    <property type="component" value="Chromosome"/>
</dbReference>
<dbReference type="Gene3D" id="3.40.50.360">
    <property type="match status" value="1"/>
</dbReference>
<dbReference type="Pfam" id="PF19583">
    <property type="entry name" value="ODP"/>
    <property type="match status" value="1"/>
</dbReference>
<dbReference type="KEGG" id="cts:Ctha_1418"/>
<evidence type="ECO:0000313" key="4">
    <source>
        <dbReference type="EMBL" id="ACF13881.1"/>
    </source>
</evidence>
<dbReference type="SMART" id="SM00849">
    <property type="entry name" value="Lactamase_B"/>
    <property type="match status" value="1"/>
</dbReference>
<dbReference type="STRING" id="517418.Ctha_1418"/>
<dbReference type="Gene3D" id="3.60.15.10">
    <property type="entry name" value="Ribonuclease Z/Hydroxyacylglutathione hydrolase-like"/>
    <property type="match status" value="1"/>
</dbReference>
<dbReference type="PROSITE" id="PS50902">
    <property type="entry name" value="FLAVODOXIN_LIKE"/>
    <property type="match status" value="1"/>
</dbReference>
<reference evidence="4 5" key="1">
    <citation type="submission" date="2008-06" db="EMBL/GenBank/DDBJ databases">
        <title>Complete sequence of Chloroherpeton thalassium ATCC 35110.</title>
        <authorList>
            <consortium name="US DOE Joint Genome Institute"/>
            <person name="Lucas S."/>
            <person name="Copeland A."/>
            <person name="Lapidus A."/>
            <person name="Glavina del Rio T."/>
            <person name="Dalin E."/>
            <person name="Tice H."/>
            <person name="Bruce D."/>
            <person name="Goodwin L."/>
            <person name="Pitluck S."/>
            <person name="Schmutz J."/>
            <person name="Larimer F."/>
            <person name="Land M."/>
            <person name="Hauser L."/>
            <person name="Kyrpides N."/>
            <person name="Mikhailova N."/>
            <person name="Liu Z."/>
            <person name="Li T."/>
            <person name="Zhao F."/>
            <person name="Overmann J."/>
            <person name="Bryant D.A."/>
            <person name="Richardson P."/>
        </authorList>
    </citation>
    <scope>NUCLEOTIDE SEQUENCE [LARGE SCALE GENOMIC DNA]</scope>
    <source>
        <strain evidence="5">ATCC 35110 / GB-78</strain>
    </source>
</reference>
<keyword evidence="5" id="KW-1185">Reference proteome</keyword>
<dbReference type="eggNOG" id="COG0426">
    <property type="taxonomic scope" value="Bacteria"/>
</dbReference>
<evidence type="ECO:0000313" key="5">
    <source>
        <dbReference type="Proteomes" id="UP000001208"/>
    </source>
</evidence>
<protein>
    <submittedName>
        <fullName evidence="4">Beta-lactamase domain protein</fullName>
    </submittedName>
</protein>
<dbReference type="PANTHER" id="PTHR43717:SF1">
    <property type="entry name" value="ANAEROBIC NITRIC OXIDE REDUCTASE FLAVORUBREDOXIN"/>
    <property type="match status" value="1"/>
</dbReference>
<dbReference type="GO" id="GO:0009055">
    <property type="term" value="F:electron transfer activity"/>
    <property type="evidence" value="ECO:0007669"/>
    <property type="project" value="InterPro"/>
</dbReference>
<dbReference type="GO" id="GO:0016491">
    <property type="term" value="F:oxidoreductase activity"/>
    <property type="evidence" value="ECO:0007669"/>
    <property type="project" value="InterPro"/>
</dbReference>
<accession>B3QRS8</accession>
<dbReference type="HOGENOM" id="CLU_017490_1_0_10"/>
<dbReference type="InterPro" id="IPR036866">
    <property type="entry name" value="RibonucZ/Hydroxyglut_hydro"/>
</dbReference>
<dbReference type="SUPFAM" id="SSF56281">
    <property type="entry name" value="Metallo-hydrolase/oxidoreductase"/>
    <property type="match status" value="1"/>
</dbReference>
<comment type="cofactor">
    <cofactor evidence="1">
        <name>FMN</name>
        <dbReference type="ChEBI" id="CHEBI:58210"/>
    </cofactor>
</comment>
<dbReference type="AlphaFoldDB" id="B3QRS8"/>
<dbReference type="InterPro" id="IPR016440">
    <property type="entry name" value="Rubredoxin-O_OxRdtase"/>
</dbReference>
<comment type="similarity">
    <text evidence="2">In the N-terminal section; belongs to the zinc metallo-hydrolase group 3 family.</text>
</comment>